<evidence type="ECO:0000256" key="5">
    <source>
        <dbReference type="ARBA" id="ARBA00022605"/>
    </source>
</evidence>
<evidence type="ECO:0000256" key="3">
    <source>
        <dbReference type="ARBA" id="ARBA00012572"/>
    </source>
</evidence>
<evidence type="ECO:0000313" key="11">
    <source>
        <dbReference type="EMBL" id="MQA19071.1"/>
    </source>
</evidence>
<dbReference type="InterPro" id="IPR011060">
    <property type="entry name" value="RibuloseP-bd_barrel"/>
</dbReference>
<feature type="domain" description="N-(5'phosphoribosyl) anthranilate isomerase (PRAI)" evidence="10">
    <location>
        <begin position="5"/>
        <end position="210"/>
    </location>
</feature>
<dbReference type="AlphaFoldDB" id="A0A843SA36"/>
<dbReference type="EMBL" id="WHUF01000002">
    <property type="protein sequence ID" value="MQA19071.1"/>
    <property type="molecule type" value="Genomic_DNA"/>
</dbReference>
<evidence type="ECO:0000256" key="4">
    <source>
        <dbReference type="ARBA" id="ARBA00022272"/>
    </source>
</evidence>
<keyword evidence="12" id="KW-1185">Reference proteome</keyword>
<evidence type="ECO:0000259" key="10">
    <source>
        <dbReference type="Pfam" id="PF00697"/>
    </source>
</evidence>
<dbReference type="InterPro" id="IPR013785">
    <property type="entry name" value="Aldolase_TIM"/>
</dbReference>
<dbReference type="EC" id="5.3.1.24" evidence="3 9"/>
<evidence type="ECO:0000256" key="9">
    <source>
        <dbReference type="HAMAP-Rule" id="MF_00135"/>
    </source>
</evidence>
<organism evidence="11 12">
    <name type="scientific">Rugamonas rivuli</name>
    <dbReference type="NCBI Taxonomy" id="2743358"/>
    <lineage>
        <taxon>Bacteria</taxon>
        <taxon>Pseudomonadati</taxon>
        <taxon>Pseudomonadota</taxon>
        <taxon>Betaproteobacteria</taxon>
        <taxon>Burkholderiales</taxon>
        <taxon>Oxalobacteraceae</taxon>
        <taxon>Telluria group</taxon>
        <taxon>Rugamonas</taxon>
    </lineage>
</organism>
<dbReference type="Pfam" id="PF00697">
    <property type="entry name" value="PRAI"/>
    <property type="match status" value="1"/>
</dbReference>
<name>A0A843SA36_9BURK</name>
<dbReference type="InterPro" id="IPR001240">
    <property type="entry name" value="PRAI_dom"/>
</dbReference>
<dbReference type="Proteomes" id="UP000444318">
    <property type="component" value="Unassembled WGS sequence"/>
</dbReference>
<evidence type="ECO:0000256" key="1">
    <source>
        <dbReference type="ARBA" id="ARBA00001164"/>
    </source>
</evidence>
<keyword evidence="6 9" id="KW-0822">Tryptophan biosynthesis</keyword>
<keyword evidence="7 9" id="KW-0057">Aromatic amino acid biosynthesis</keyword>
<dbReference type="NCBIfam" id="NF002299">
    <property type="entry name" value="PRK01222.1-6"/>
    <property type="match status" value="1"/>
</dbReference>
<dbReference type="InterPro" id="IPR044643">
    <property type="entry name" value="TrpF_fam"/>
</dbReference>
<dbReference type="RefSeq" id="WP_152802616.1">
    <property type="nucleotide sequence ID" value="NZ_WHUF01000002.1"/>
</dbReference>
<evidence type="ECO:0000256" key="6">
    <source>
        <dbReference type="ARBA" id="ARBA00022822"/>
    </source>
</evidence>
<dbReference type="PANTHER" id="PTHR42894">
    <property type="entry name" value="N-(5'-PHOSPHORIBOSYL)ANTHRANILATE ISOMERASE"/>
    <property type="match status" value="1"/>
</dbReference>
<keyword evidence="8 9" id="KW-0413">Isomerase</keyword>
<comment type="catalytic activity">
    <reaction evidence="1 9">
        <text>N-(5-phospho-beta-D-ribosyl)anthranilate = 1-(2-carboxyphenylamino)-1-deoxy-D-ribulose 5-phosphate</text>
        <dbReference type="Rhea" id="RHEA:21540"/>
        <dbReference type="ChEBI" id="CHEBI:18277"/>
        <dbReference type="ChEBI" id="CHEBI:58613"/>
        <dbReference type="EC" id="5.3.1.24"/>
    </reaction>
</comment>
<proteinExistence type="inferred from homology"/>
<evidence type="ECO:0000256" key="7">
    <source>
        <dbReference type="ARBA" id="ARBA00023141"/>
    </source>
</evidence>
<evidence type="ECO:0000256" key="2">
    <source>
        <dbReference type="ARBA" id="ARBA00004664"/>
    </source>
</evidence>
<dbReference type="NCBIfam" id="NF002298">
    <property type="entry name" value="PRK01222.1-4"/>
    <property type="match status" value="1"/>
</dbReference>
<dbReference type="CDD" id="cd00405">
    <property type="entry name" value="PRAI"/>
    <property type="match status" value="1"/>
</dbReference>
<comment type="pathway">
    <text evidence="2 9">Amino-acid biosynthesis; L-tryptophan biosynthesis; L-tryptophan from chorismate: step 3/5.</text>
</comment>
<sequence length="236" mass="25291">MRTRIKICGLTRVEDVQAVVDAGADAIGFVFYPKSPRYVTPGQAAELIRAVPPFITCTGLFVNAMPEEVAATCKVVPISLIQLHGDETVEQSAAIAAAAGRQFMRVFRVKPDTQPSDLLEYEQLCRAASPLFTSLLLDTYVDAYGGAGKGFDWSLIPKDLAPRVVLSGGLSVHNATDAVVRVRPYAVDISSGVEASKGIKDARKIADFIAAVRAGDAMKESEAHHDEHPTKAAVPR</sequence>
<gene>
    <name evidence="9" type="primary">trpF</name>
    <name evidence="11" type="ORF">GEV01_06020</name>
</gene>
<accession>A0A843SA36</accession>
<evidence type="ECO:0000313" key="12">
    <source>
        <dbReference type="Proteomes" id="UP000444318"/>
    </source>
</evidence>
<dbReference type="GO" id="GO:0000162">
    <property type="term" value="P:L-tryptophan biosynthetic process"/>
    <property type="evidence" value="ECO:0007669"/>
    <property type="project" value="UniProtKB-UniRule"/>
</dbReference>
<protein>
    <recommendedName>
        <fullName evidence="4 9">N-(5'-phosphoribosyl)anthranilate isomerase</fullName>
        <shortName evidence="9">PRAI</shortName>
        <ecNumber evidence="3 9">5.3.1.24</ecNumber>
    </recommendedName>
</protein>
<keyword evidence="5 9" id="KW-0028">Amino-acid biosynthesis</keyword>
<reference evidence="11 12" key="1">
    <citation type="submission" date="2019-10" db="EMBL/GenBank/DDBJ databases">
        <title>Two novel species isolated from a subtropical stream in China.</title>
        <authorList>
            <person name="Lu H."/>
        </authorList>
    </citation>
    <scope>NUCLEOTIDE SEQUENCE [LARGE SCALE GENOMIC DNA]</scope>
    <source>
        <strain evidence="11 12">FT103W</strain>
    </source>
</reference>
<evidence type="ECO:0000256" key="8">
    <source>
        <dbReference type="ARBA" id="ARBA00023235"/>
    </source>
</evidence>
<dbReference type="UniPathway" id="UPA00035">
    <property type="reaction ID" value="UER00042"/>
</dbReference>
<dbReference type="HAMAP" id="MF_00135">
    <property type="entry name" value="PRAI"/>
    <property type="match status" value="1"/>
</dbReference>
<comment type="similarity">
    <text evidence="9">Belongs to the TrpF family.</text>
</comment>
<comment type="caution">
    <text evidence="11">The sequence shown here is derived from an EMBL/GenBank/DDBJ whole genome shotgun (WGS) entry which is preliminary data.</text>
</comment>
<dbReference type="SUPFAM" id="SSF51366">
    <property type="entry name" value="Ribulose-phoshate binding barrel"/>
    <property type="match status" value="1"/>
</dbReference>
<dbReference type="PANTHER" id="PTHR42894:SF1">
    <property type="entry name" value="N-(5'-PHOSPHORIBOSYL)ANTHRANILATE ISOMERASE"/>
    <property type="match status" value="1"/>
</dbReference>
<dbReference type="GO" id="GO:0004640">
    <property type="term" value="F:phosphoribosylanthranilate isomerase activity"/>
    <property type="evidence" value="ECO:0007669"/>
    <property type="project" value="UniProtKB-UniRule"/>
</dbReference>
<dbReference type="Gene3D" id="3.20.20.70">
    <property type="entry name" value="Aldolase class I"/>
    <property type="match status" value="1"/>
</dbReference>